<dbReference type="PIRSF" id="PIRSF032131">
    <property type="entry name" value="UCP032131"/>
    <property type="match status" value="1"/>
</dbReference>
<dbReference type="RefSeq" id="WP_283222865.1">
    <property type="nucleotide sequence ID" value="NZ_JASGBH010000001.1"/>
</dbReference>
<evidence type="ECO:0000256" key="1">
    <source>
        <dbReference type="SAM" id="MobiDB-lite"/>
    </source>
</evidence>
<reference evidence="2" key="1">
    <citation type="submission" date="2023-05" db="EMBL/GenBank/DDBJ databases">
        <title>Limnohabitans sp. strain HM2-2 Genome sequencing and assembly.</title>
        <authorList>
            <person name="Jung Y."/>
        </authorList>
    </citation>
    <scope>NUCLEOTIDE SEQUENCE</scope>
    <source>
        <strain evidence="2">HM2-2</strain>
    </source>
</reference>
<dbReference type="Proteomes" id="UP001431902">
    <property type="component" value="Unassembled WGS sequence"/>
</dbReference>
<feature type="compositionally biased region" description="Polar residues" evidence="1">
    <location>
        <begin position="55"/>
        <end position="64"/>
    </location>
</feature>
<feature type="region of interest" description="Disordered" evidence="1">
    <location>
        <begin position="54"/>
        <end position="86"/>
    </location>
</feature>
<comment type="caution">
    <text evidence="2">The sequence shown here is derived from an EMBL/GenBank/DDBJ whole genome shotgun (WGS) entry which is preliminary data.</text>
</comment>
<keyword evidence="3" id="KW-1185">Reference proteome</keyword>
<dbReference type="InterPro" id="IPR009562">
    <property type="entry name" value="DUF1178"/>
</dbReference>
<gene>
    <name evidence="2" type="ORF">QLQ16_01250</name>
</gene>
<evidence type="ECO:0000313" key="3">
    <source>
        <dbReference type="Proteomes" id="UP001431902"/>
    </source>
</evidence>
<evidence type="ECO:0000313" key="2">
    <source>
        <dbReference type="EMBL" id="MDI9232457.1"/>
    </source>
</evidence>
<organism evidence="2 3">
    <name type="scientific">Limnohabitans lacus</name>
    <dbReference type="NCBI Taxonomy" id="3045173"/>
    <lineage>
        <taxon>Bacteria</taxon>
        <taxon>Pseudomonadati</taxon>
        <taxon>Pseudomonadota</taxon>
        <taxon>Betaproteobacteria</taxon>
        <taxon>Burkholderiales</taxon>
        <taxon>Comamonadaceae</taxon>
        <taxon>Limnohabitans</taxon>
    </lineage>
</organism>
<dbReference type="EMBL" id="JASGBH010000001">
    <property type="protein sequence ID" value="MDI9232457.1"/>
    <property type="molecule type" value="Genomic_DNA"/>
</dbReference>
<proteinExistence type="predicted"/>
<feature type="compositionally biased region" description="Low complexity" evidence="1">
    <location>
        <begin position="65"/>
        <end position="86"/>
    </location>
</feature>
<name>A0ABT6X3B8_9BURK</name>
<accession>A0ABT6X3B8</accession>
<protein>
    <submittedName>
        <fullName evidence="2">DUF1178 family protein</fullName>
    </submittedName>
</protein>
<sequence length="165" mass="17825">MKVLDLQCRQGHSFEGWFGSQGDYDAQRARGLVTCPLCNDSEITKMLSAPRLNLGHSSAPTSAQSETVPSEASAATTAASSAPSAEVNPVVQMQAALMHMVRHVMANTENVGTRFAEEARKIHYGERQERNIRGHATREETEALLDEGIAVMPLPVPEGLDGPLQ</sequence>
<dbReference type="Pfam" id="PF06676">
    <property type="entry name" value="DUF1178"/>
    <property type="match status" value="1"/>
</dbReference>